<feature type="compositionally biased region" description="Basic and acidic residues" evidence="1">
    <location>
        <begin position="659"/>
        <end position="678"/>
    </location>
</feature>
<evidence type="ECO:0000313" key="5">
    <source>
        <dbReference type="Proteomes" id="UP000054988"/>
    </source>
</evidence>
<evidence type="ECO:0000256" key="1">
    <source>
        <dbReference type="SAM" id="MobiDB-lite"/>
    </source>
</evidence>
<protein>
    <recommendedName>
        <fullName evidence="3">DUF6535 domain-containing protein</fullName>
    </recommendedName>
</protein>
<evidence type="ECO:0000259" key="3">
    <source>
        <dbReference type="Pfam" id="PF20153"/>
    </source>
</evidence>
<dbReference type="Pfam" id="PF20153">
    <property type="entry name" value="DUF6535"/>
    <property type="match status" value="1"/>
</dbReference>
<feature type="transmembrane region" description="Helical" evidence="2">
    <location>
        <begin position="205"/>
        <end position="231"/>
    </location>
</feature>
<keyword evidence="2" id="KW-0812">Transmembrane</keyword>
<keyword evidence="2" id="KW-0472">Membrane</keyword>
<feature type="transmembrane region" description="Helical" evidence="2">
    <location>
        <begin position="52"/>
        <end position="71"/>
    </location>
</feature>
<organism evidence="4 5">
    <name type="scientific">Moniliophthora roreri</name>
    <name type="common">Frosty pod rot fungus</name>
    <name type="synonym">Monilia roreri</name>
    <dbReference type="NCBI Taxonomy" id="221103"/>
    <lineage>
        <taxon>Eukaryota</taxon>
        <taxon>Fungi</taxon>
        <taxon>Dikarya</taxon>
        <taxon>Basidiomycota</taxon>
        <taxon>Agaricomycotina</taxon>
        <taxon>Agaricomycetes</taxon>
        <taxon>Agaricomycetidae</taxon>
        <taxon>Agaricales</taxon>
        <taxon>Marasmiineae</taxon>
        <taxon>Marasmiaceae</taxon>
        <taxon>Moniliophthora</taxon>
    </lineage>
</organism>
<comment type="caution">
    <text evidence="4">The sequence shown here is derived from an EMBL/GenBank/DDBJ whole genome shotgun (WGS) entry which is preliminary data.</text>
</comment>
<dbReference type="InterPro" id="IPR045338">
    <property type="entry name" value="DUF6535"/>
</dbReference>
<feature type="transmembrane region" description="Helical" evidence="2">
    <location>
        <begin position="121"/>
        <end position="143"/>
    </location>
</feature>
<feature type="region of interest" description="Disordered" evidence="1">
    <location>
        <begin position="649"/>
        <end position="678"/>
    </location>
</feature>
<feature type="domain" description="DUF6535" evidence="3">
    <location>
        <begin position="27"/>
        <end position="202"/>
    </location>
</feature>
<accession>A0A0W0F7Q0</accession>
<gene>
    <name evidence="4" type="ORF">WG66_15162</name>
</gene>
<sequence>MTSPIDLDPASTQTPGTKRKPTILESWEKLLKEISRYDEETVKNWKEDIDTLLVFAGLFSAVVTAFTIESYKWLSGDPANMAFITLVHISQQISSPDMTSPVSLERTPFIADATSIRINSLWFLSLILSLTSGLFGLLCKQWLREHRSDPRTRTPGEALALRQLRRDSLDKWGLISFLSTLPILLEAALALFFVGLLDLLWTLHIIPFILSLIAVTLSLGLYLITTILPTLNIPRTPKLDMTFQDEVTYQYICPFKSPQSWTVYSLSCKLLRPLLSIPAIERIFTEWSLYYPFKHPTLDWSSFDLQVVDELGMTIDSNQSFNLNVYQLRALQFAVRMFKDDPMMTCHLENVLGTLPPSVVMSVVFGHWHLTMWEKTTALDIQHRLHDSRRFFESKSESCSYIHDAPPPSIPFPLHYSSSGIKLMFLHQYWMGLACRGEIDAICKSIKALRPGLERVTDRLFFIPFPLVDMMWTHSNLLVRKKSLALLQFFENAWTASAEDKHIRESLAFLQALARHLNRTDVRSELLVCNRGQTFIIFIHNQIIHRRLYQHHSIWDKDKRRGLMSEWYSVTERVREIGSLDLDCFDSIPKALDVPPWQPFSVPAGRSVEIARTRYSIETIPDTQGNLEIQEDDGIAQVTREDIAMAQAARRNQQAQSHNAHEGNRDRLFTGARVDERV</sequence>
<dbReference type="EMBL" id="LATX01002242">
    <property type="protein sequence ID" value="KTB32312.1"/>
    <property type="molecule type" value="Genomic_DNA"/>
</dbReference>
<evidence type="ECO:0000256" key="2">
    <source>
        <dbReference type="SAM" id="Phobius"/>
    </source>
</evidence>
<feature type="transmembrane region" description="Helical" evidence="2">
    <location>
        <begin position="172"/>
        <end position="193"/>
    </location>
</feature>
<dbReference type="AlphaFoldDB" id="A0A0W0F7Q0"/>
<keyword evidence="2" id="KW-1133">Transmembrane helix</keyword>
<name>A0A0W0F7Q0_MONRR</name>
<reference evidence="4 5" key="1">
    <citation type="submission" date="2015-12" db="EMBL/GenBank/DDBJ databases">
        <title>Draft genome sequence of Moniliophthora roreri, the causal agent of frosty pod rot of cacao.</title>
        <authorList>
            <person name="Aime M.C."/>
            <person name="Diaz-Valderrama J.R."/>
            <person name="Kijpornyongpan T."/>
            <person name="Phillips-Mora W."/>
        </authorList>
    </citation>
    <scope>NUCLEOTIDE SEQUENCE [LARGE SCALE GENOMIC DNA]</scope>
    <source>
        <strain evidence="4 5">MCA 2952</strain>
    </source>
</reference>
<dbReference type="eggNOG" id="ENOG502SN69">
    <property type="taxonomic scope" value="Eukaryota"/>
</dbReference>
<dbReference type="Proteomes" id="UP000054988">
    <property type="component" value="Unassembled WGS sequence"/>
</dbReference>
<evidence type="ECO:0000313" key="4">
    <source>
        <dbReference type="EMBL" id="KTB32312.1"/>
    </source>
</evidence>
<proteinExistence type="predicted"/>